<protein>
    <submittedName>
        <fullName evidence="2">Metal dependent phosphohydrolase</fullName>
    </submittedName>
</protein>
<dbReference type="Gene3D" id="3.30.450.40">
    <property type="match status" value="1"/>
</dbReference>
<dbReference type="AlphaFoldDB" id="C6C118"/>
<dbReference type="GO" id="GO:0016787">
    <property type="term" value="F:hydrolase activity"/>
    <property type="evidence" value="ECO:0007669"/>
    <property type="project" value="UniProtKB-KW"/>
</dbReference>
<dbReference type="RefSeq" id="WP_015851000.1">
    <property type="nucleotide sequence ID" value="NC_012881.1"/>
</dbReference>
<evidence type="ECO:0000313" key="3">
    <source>
        <dbReference type="Proteomes" id="UP000002601"/>
    </source>
</evidence>
<keyword evidence="2" id="KW-0378">Hydrolase</keyword>
<dbReference type="Pfam" id="PF01590">
    <property type="entry name" value="GAF"/>
    <property type="match status" value="1"/>
</dbReference>
<dbReference type="Proteomes" id="UP000002601">
    <property type="component" value="Chromosome"/>
</dbReference>
<dbReference type="SUPFAM" id="SSF55781">
    <property type="entry name" value="GAF domain-like"/>
    <property type="match status" value="1"/>
</dbReference>
<accession>C6C118</accession>
<sequence length="588" mass="65929">MNAGLNPEIRLKKIIKPKKLKSFLKKALPLLPEGSVLCVYIDGTPIFCAEPVRHSFEETILSPVKNPAGDNLCLGAFIQNRDNLSEPELQHIKSVLEFTSFAIANYIESETARRLIGEETLSKYRELALLHRSIVELNNSLRLKDVITALTNECKTSALPAEMGAVYLPEEDGFTVFDSFGNFSVDQSQQLVECSLFKDIISSLRGEIINDVSKDTRCREKLSSNIRSMLIMPIPSPNVCEGVLVLTSCAPNAFNAAHLKHVATLSSVAGISISNAYNFESIRVLMDALLKALAEAIDARDPFTAGHSERVAHLAVSFARQISNDNAKFAYINFSDEHLREIFYSGILHDIGKIGIKEEVLTKKTRLPKSMVDVIGMRLKLFGIHHMHEWEDDYKRIKQINQSLSPAQEDLDFVDSISTVKFKVNGSTIHMLQPDERKCLTVRRGNLTAEERMEIERHPAESKRILEHIPFQDDLSQLLTIIGQHHERLDGSGYPEGLFAEDILIQSRILAIVDIYDAITQERHYKPATPKERALKILALEAAEGKLDQNLVDLFIAKISDIETGAESINLDRPVSTRFCKTPRSNMN</sequence>
<evidence type="ECO:0000259" key="1">
    <source>
        <dbReference type="PROSITE" id="PS51832"/>
    </source>
</evidence>
<keyword evidence="3" id="KW-1185">Reference proteome</keyword>
<dbReference type="CDD" id="cd00077">
    <property type="entry name" value="HDc"/>
    <property type="match status" value="1"/>
</dbReference>
<dbReference type="InterPro" id="IPR003607">
    <property type="entry name" value="HD/PDEase_dom"/>
</dbReference>
<dbReference type="SMART" id="SM00471">
    <property type="entry name" value="HDc"/>
    <property type="match status" value="1"/>
</dbReference>
<dbReference type="PANTHER" id="PTHR43155">
    <property type="entry name" value="CYCLIC DI-GMP PHOSPHODIESTERASE PA4108-RELATED"/>
    <property type="match status" value="1"/>
</dbReference>
<dbReference type="eggNOG" id="COG3437">
    <property type="taxonomic scope" value="Bacteria"/>
</dbReference>
<gene>
    <name evidence="2" type="ordered locus">Desal_1118</name>
</gene>
<dbReference type="InterPro" id="IPR029016">
    <property type="entry name" value="GAF-like_dom_sf"/>
</dbReference>
<dbReference type="KEGG" id="dsa:Desal_1118"/>
<dbReference type="InterPro" id="IPR003018">
    <property type="entry name" value="GAF"/>
</dbReference>
<dbReference type="Pfam" id="PF13487">
    <property type="entry name" value="HD_5"/>
    <property type="match status" value="1"/>
</dbReference>
<evidence type="ECO:0000313" key="2">
    <source>
        <dbReference type="EMBL" id="ACS79181.1"/>
    </source>
</evidence>
<reference evidence="2 3" key="1">
    <citation type="submission" date="2009-06" db="EMBL/GenBank/DDBJ databases">
        <title>Complete sequence of Desulfovibrio salexigens DSM 2638.</title>
        <authorList>
            <consortium name="US DOE Joint Genome Institute"/>
            <person name="Lucas S."/>
            <person name="Copeland A."/>
            <person name="Lapidus A."/>
            <person name="Glavina del Rio T."/>
            <person name="Tice H."/>
            <person name="Bruce D."/>
            <person name="Goodwin L."/>
            <person name="Pitluck S."/>
            <person name="Munk A.C."/>
            <person name="Brettin T."/>
            <person name="Detter J.C."/>
            <person name="Han C."/>
            <person name="Tapia R."/>
            <person name="Larimer F."/>
            <person name="Land M."/>
            <person name="Hauser L."/>
            <person name="Kyrpides N."/>
            <person name="Anderson I."/>
            <person name="Wall J.D."/>
            <person name="Arkin A.P."/>
            <person name="Dehal P."/>
            <person name="Chivian D."/>
            <person name="Giles B."/>
            <person name="Hazen T.C."/>
        </authorList>
    </citation>
    <scope>NUCLEOTIDE SEQUENCE [LARGE SCALE GENOMIC DNA]</scope>
    <source>
        <strain evidence="3">ATCC 14822 / DSM 2638 / NCIMB 8403 / VKM B-1763</strain>
    </source>
</reference>
<dbReference type="PANTHER" id="PTHR43155:SF2">
    <property type="entry name" value="CYCLIC DI-GMP PHOSPHODIESTERASE PA4108"/>
    <property type="match status" value="1"/>
</dbReference>
<dbReference type="Gene3D" id="1.10.3210.10">
    <property type="entry name" value="Hypothetical protein af1432"/>
    <property type="match status" value="2"/>
</dbReference>
<dbReference type="EMBL" id="CP001649">
    <property type="protein sequence ID" value="ACS79181.1"/>
    <property type="molecule type" value="Genomic_DNA"/>
</dbReference>
<dbReference type="PROSITE" id="PS51832">
    <property type="entry name" value="HD_GYP"/>
    <property type="match status" value="1"/>
</dbReference>
<name>C6C118_MARSD</name>
<dbReference type="SMART" id="SM00065">
    <property type="entry name" value="GAF"/>
    <property type="match status" value="1"/>
</dbReference>
<dbReference type="SUPFAM" id="SSF109604">
    <property type="entry name" value="HD-domain/PDEase-like"/>
    <property type="match status" value="1"/>
</dbReference>
<feature type="domain" description="HD-GYP" evidence="1">
    <location>
        <begin position="282"/>
        <end position="571"/>
    </location>
</feature>
<dbReference type="eggNOG" id="COG2206">
    <property type="taxonomic scope" value="Bacteria"/>
</dbReference>
<dbReference type="OrthoDB" id="9769359at2"/>
<organism evidence="2 3">
    <name type="scientific">Maridesulfovibrio salexigens (strain ATCC 14822 / DSM 2638 / NCIMB 8403 / VKM B-1763)</name>
    <name type="common">Desulfovibrio salexigens</name>
    <dbReference type="NCBI Taxonomy" id="526222"/>
    <lineage>
        <taxon>Bacteria</taxon>
        <taxon>Pseudomonadati</taxon>
        <taxon>Thermodesulfobacteriota</taxon>
        <taxon>Desulfovibrionia</taxon>
        <taxon>Desulfovibrionales</taxon>
        <taxon>Desulfovibrionaceae</taxon>
        <taxon>Maridesulfovibrio</taxon>
    </lineage>
</organism>
<dbReference type="InterPro" id="IPR037522">
    <property type="entry name" value="HD_GYP_dom"/>
</dbReference>
<dbReference type="STRING" id="526222.Desal_1118"/>
<proteinExistence type="predicted"/>
<dbReference type="HOGENOM" id="CLU_470704_0_0_7"/>